<dbReference type="AlphaFoldDB" id="S3CQX7"/>
<sequence length="172" mass="19117">MLYSLYIATCVFLIGFSTAKQLPLSKPGQAVKPVKNTPWIHVFYTPVLQPKGSSSCLDASGKIILTKTFASPCSSFSSADSPDGKASHIWNEKLEPCGFEDKVFKCGKGVENANFTYEGDYYVPILLVDRSKGPYDQNLRSKQNFTTIANWRPDPIVLGDEGDYVALWWGNY</sequence>
<dbReference type="Proteomes" id="UP000016922">
    <property type="component" value="Unassembled WGS sequence"/>
</dbReference>
<protein>
    <submittedName>
        <fullName evidence="2">Uncharacterized protein</fullName>
    </submittedName>
</protein>
<gene>
    <name evidence="2" type="ORF">GLAREA_04310</name>
</gene>
<evidence type="ECO:0000256" key="1">
    <source>
        <dbReference type="SAM" id="SignalP"/>
    </source>
</evidence>
<feature type="signal peptide" evidence="1">
    <location>
        <begin position="1"/>
        <end position="19"/>
    </location>
</feature>
<keyword evidence="1" id="KW-0732">Signal</keyword>
<feature type="chain" id="PRO_5004507579" evidence="1">
    <location>
        <begin position="20"/>
        <end position="172"/>
    </location>
</feature>
<evidence type="ECO:0000313" key="2">
    <source>
        <dbReference type="EMBL" id="EPE27519.1"/>
    </source>
</evidence>
<proteinExistence type="predicted"/>
<dbReference type="GeneID" id="19463365"/>
<dbReference type="EMBL" id="KE145369">
    <property type="protein sequence ID" value="EPE27519.1"/>
    <property type="molecule type" value="Genomic_DNA"/>
</dbReference>
<reference evidence="2 3" key="1">
    <citation type="journal article" date="2013" name="BMC Genomics">
        <title>Genomics-driven discovery of the pneumocandin biosynthetic gene cluster in the fungus Glarea lozoyensis.</title>
        <authorList>
            <person name="Chen L."/>
            <person name="Yue Q."/>
            <person name="Zhang X."/>
            <person name="Xiang M."/>
            <person name="Wang C."/>
            <person name="Li S."/>
            <person name="Che Y."/>
            <person name="Ortiz-Lopez F.J."/>
            <person name="Bills G.F."/>
            <person name="Liu X."/>
            <person name="An Z."/>
        </authorList>
    </citation>
    <scope>NUCLEOTIDE SEQUENCE [LARGE SCALE GENOMIC DNA]</scope>
    <source>
        <strain evidence="3">ATCC 20868 / MF5171</strain>
    </source>
</reference>
<name>S3CQX7_GLAL2</name>
<dbReference type="RefSeq" id="XP_008084878.1">
    <property type="nucleotide sequence ID" value="XM_008086687.1"/>
</dbReference>
<dbReference type="HOGENOM" id="CLU_1555400_0_0_1"/>
<evidence type="ECO:0000313" key="3">
    <source>
        <dbReference type="Proteomes" id="UP000016922"/>
    </source>
</evidence>
<dbReference type="KEGG" id="glz:GLAREA_04310"/>
<keyword evidence="3" id="KW-1185">Reference proteome</keyword>
<organism evidence="2 3">
    <name type="scientific">Glarea lozoyensis (strain ATCC 20868 / MF5171)</name>
    <dbReference type="NCBI Taxonomy" id="1116229"/>
    <lineage>
        <taxon>Eukaryota</taxon>
        <taxon>Fungi</taxon>
        <taxon>Dikarya</taxon>
        <taxon>Ascomycota</taxon>
        <taxon>Pezizomycotina</taxon>
        <taxon>Leotiomycetes</taxon>
        <taxon>Helotiales</taxon>
        <taxon>Helotiaceae</taxon>
        <taxon>Glarea</taxon>
    </lineage>
</organism>
<accession>S3CQX7</accession>